<proteinExistence type="predicted"/>
<accession>A0A1W2TEY9</accession>
<evidence type="ECO:0000313" key="3">
    <source>
        <dbReference type="Proteomes" id="UP000054516"/>
    </source>
</evidence>
<sequence length="241" mass="26472">MAPCPSPYRSRQSRARAAQKRHPRRHCGHADGHEGLPSDDRDGRPRSQAAGADQQPERRAAAHHPDGSSPGGLTTMHHDSTCQYSYFQPVRLEVPVAYQPDAHGRSQPLTPPSTLSSVVDAQALLESAYVRTGQIPLGHQTHYELTWGLRDNIATQLDHRLNQASRPSSTRAYPGSTGSSSLEHPDWAVASLSADHPIDIERHDSSDSGDGNNPVYRSQYVGACMHQEDPWSTESRRQPPS</sequence>
<feature type="compositionally biased region" description="Basic and acidic residues" evidence="1">
    <location>
        <begin position="55"/>
        <end position="66"/>
    </location>
</feature>
<evidence type="ECO:0000256" key="1">
    <source>
        <dbReference type="SAM" id="MobiDB-lite"/>
    </source>
</evidence>
<feature type="compositionally biased region" description="Polar residues" evidence="1">
    <location>
        <begin position="162"/>
        <end position="182"/>
    </location>
</feature>
<gene>
    <name evidence="2" type="ORF">SAMD00023353_2001450</name>
</gene>
<feature type="region of interest" description="Disordered" evidence="1">
    <location>
        <begin position="1"/>
        <end position="77"/>
    </location>
</feature>
<reference evidence="2" key="1">
    <citation type="submission" date="2016-03" db="EMBL/GenBank/DDBJ databases">
        <title>Draft genome sequence of Rosellinia necatrix.</title>
        <authorList>
            <person name="Kanematsu S."/>
        </authorList>
    </citation>
    <scope>NUCLEOTIDE SEQUENCE [LARGE SCALE GENOMIC DNA]</scope>
    <source>
        <strain evidence="2">W97</strain>
    </source>
</reference>
<protein>
    <submittedName>
        <fullName evidence="2">Uncharacterized protein</fullName>
    </submittedName>
</protein>
<feature type="compositionally biased region" description="Basic and acidic residues" evidence="1">
    <location>
        <begin position="28"/>
        <end position="45"/>
    </location>
</feature>
<name>A0A1W2TEY9_ROSNE</name>
<feature type="compositionally biased region" description="Basic and acidic residues" evidence="1">
    <location>
        <begin position="226"/>
        <end position="241"/>
    </location>
</feature>
<feature type="region of interest" description="Disordered" evidence="1">
    <location>
        <begin position="162"/>
        <end position="183"/>
    </location>
</feature>
<dbReference type="EMBL" id="DF977465">
    <property type="protein sequence ID" value="GAP86599.1"/>
    <property type="molecule type" value="Genomic_DNA"/>
</dbReference>
<feature type="region of interest" description="Disordered" evidence="1">
    <location>
        <begin position="199"/>
        <end position="241"/>
    </location>
</feature>
<evidence type="ECO:0000313" key="2">
    <source>
        <dbReference type="EMBL" id="GAP86599.1"/>
    </source>
</evidence>
<keyword evidence="3" id="KW-1185">Reference proteome</keyword>
<dbReference type="Proteomes" id="UP000054516">
    <property type="component" value="Unassembled WGS sequence"/>
</dbReference>
<dbReference type="AlphaFoldDB" id="A0A1W2TEY9"/>
<organism evidence="2">
    <name type="scientific">Rosellinia necatrix</name>
    <name type="common">White root-rot fungus</name>
    <dbReference type="NCBI Taxonomy" id="77044"/>
    <lineage>
        <taxon>Eukaryota</taxon>
        <taxon>Fungi</taxon>
        <taxon>Dikarya</taxon>
        <taxon>Ascomycota</taxon>
        <taxon>Pezizomycotina</taxon>
        <taxon>Sordariomycetes</taxon>
        <taxon>Xylariomycetidae</taxon>
        <taxon>Xylariales</taxon>
        <taxon>Xylariaceae</taxon>
        <taxon>Rosellinia</taxon>
    </lineage>
</organism>
<feature type="compositionally biased region" description="Basic residues" evidence="1">
    <location>
        <begin position="11"/>
        <end position="27"/>
    </location>
</feature>